<feature type="region of interest" description="Disordered" evidence="3">
    <location>
        <begin position="549"/>
        <end position="588"/>
    </location>
</feature>
<proteinExistence type="predicted"/>
<evidence type="ECO:0000256" key="3">
    <source>
        <dbReference type="SAM" id="MobiDB-lite"/>
    </source>
</evidence>
<dbReference type="PANTHER" id="PTHR15635">
    <property type="entry name" value="COILED-COIL DOMAIN CONTAINING PROTEIN 9"/>
    <property type="match status" value="1"/>
</dbReference>
<feature type="compositionally biased region" description="Polar residues" evidence="3">
    <location>
        <begin position="554"/>
        <end position="573"/>
    </location>
</feature>
<reference evidence="4" key="1">
    <citation type="thesis" date="2021" institute="BYU ScholarsArchive" country="Provo, UT, USA">
        <title>Applications of and Algorithms for Genome Assembly and Genomic Analyses with an Emphasis on Marine Teleosts.</title>
        <authorList>
            <person name="Pickett B.D."/>
        </authorList>
    </citation>
    <scope>NUCLEOTIDE SEQUENCE</scope>
    <source>
        <strain evidence="4">HI-2016</strain>
    </source>
</reference>
<evidence type="ECO:0000313" key="5">
    <source>
        <dbReference type="Proteomes" id="UP000824540"/>
    </source>
</evidence>
<evidence type="ECO:0000256" key="1">
    <source>
        <dbReference type="ARBA" id="ARBA00022553"/>
    </source>
</evidence>
<feature type="compositionally biased region" description="Basic and acidic residues" evidence="3">
    <location>
        <begin position="371"/>
        <end position="381"/>
    </location>
</feature>
<dbReference type="InterPro" id="IPR029336">
    <property type="entry name" value="DUF4594"/>
</dbReference>
<keyword evidence="2" id="KW-0175">Coiled coil</keyword>
<dbReference type="EMBL" id="JAFBMS010000102">
    <property type="protein sequence ID" value="KAG9336550.1"/>
    <property type="molecule type" value="Genomic_DNA"/>
</dbReference>
<evidence type="ECO:0000313" key="4">
    <source>
        <dbReference type="EMBL" id="KAG9336550.1"/>
    </source>
</evidence>
<gene>
    <name evidence="4" type="ORF">JZ751_002897</name>
</gene>
<protein>
    <submittedName>
        <fullName evidence="4">Uncharacterized protein</fullName>
    </submittedName>
</protein>
<accession>A0A8T2NB49</accession>
<evidence type="ECO:0000256" key="2">
    <source>
        <dbReference type="ARBA" id="ARBA00023054"/>
    </source>
</evidence>
<name>A0A8T2NB49_9TELE</name>
<sequence>MQSLSLIKEAPVRIPEAVWEDSQHVGPPEEAACAACGIVGNVRVPLHPHWNGGQGEEGNGRGRGGEGLLGWQPNLAFCNQGMIADSMQLPAPLPAASRLEGAQLSPMTSKMHRPIVSVKRIESLSQMQCCRALAAFLSVLLLSLSALLLTAWKRGVRYQGWEESGLSRLSPSPGAVGQTQPLWVLDLPASQGIPQRVEVCWGAILSLSPPLPTPPHTKSPSTLRTQSAFLADGPAFDPRSPPATVGEWQLLAISYPLSCSLSICTVGWTVSFKPALAYPCPAHGQNVFSRNSHECQERHPAWLSRHCCTLCRALLVQHGLLWPNCRMSVHSPKHTPTDVMFRKKDQKDAELDKKIEALRKKNEALMKRYQEVEEDKKRAEEEGMALQSRKGKAEDLTITINKSTHETRVVTKKPGSGDSANRVQEPQQSDGSPFGMGRGKRRQLLGKRIVSEKRGQSHPSSPGGMKDLTEEEEDFEQGGRGRHPQPSKSDSRSQHKSCRAGGGVGGGDEVRAWNCGAAAELSLLFPEHAYSELSLPAWLQATERALFTPESMPSPRNSCLRQQQHRVTANTPSPSLPKEPLPALSADT</sequence>
<dbReference type="Proteomes" id="UP000824540">
    <property type="component" value="Unassembled WGS sequence"/>
</dbReference>
<keyword evidence="1" id="KW-0597">Phosphoprotein</keyword>
<dbReference type="PANTHER" id="PTHR15635:SF10">
    <property type="entry name" value="COILED-COIL DOMAIN-CONTAINING PROTEIN 9B"/>
    <property type="match status" value="1"/>
</dbReference>
<feature type="compositionally biased region" description="Polar residues" evidence="3">
    <location>
        <begin position="418"/>
        <end position="431"/>
    </location>
</feature>
<dbReference type="AlphaFoldDB" id="A0A8T2NB49"/>
<organism evidence="4 5">
    <name type="scientific">Albula glossodonta</name>
    <name type="common">roundjaw bonefish</name>
    <dbReference type="NCBI Taxonomy" id="121402"/>
    <lineage>
        <taxon>Eukaryota</taxon>
        <taxon>Metazoa</taxon>
        <taxon>Chordata</taxon>
        <taxon>Craniata</taxon>
        <taxon>Vertebrata</taxon>
        <taxon>Euteleostomi</taxon>
        <taxon>Actinopterygii</taxon>
        <taxon>Neopterygii</taxon>
        <taxon>Teleostei</taxon>
        <taxon>Albuliformes</taxon>
        <taxon>Albulidae</taxon>
        <taxon>Albula</taxon>
    </lineage>
</organism>
<feature type="region of interest" description="Disordered" evidence="3">
    <location>
        <begin position="371"/>
        <end position="509"/>
    </location>
</feature>
<keyword evidence="5" id="KW-1185">Reference proteome</keyword>
<dbReference type="OrthoDB" id="10058133at2759"/>
<comment type="caution">
    <text evidence="4">The sequence shown here is derived from an EMBL/GenBank/DDBJ whole genome shotgun (WGS) entry which is preliminary data.</text>
</comment>